<dbReference type="Proteomes" id="UP001281761">
    <property type="component" value="Unassembled WGS sequence"/>
</dbReference>
<name>A0ABQ9XRI8_9EUKA</name>
<dbReference type="EMBL" id="JARBJD010000098">
    <property type="protein sequence ID" value="KAK2952870.1"/>
    <property type="molecule type" value="Genomic_DNA"/>
</dbReference>
<keyword evidence="2" id="KW-1185">Reference proteome</keyword>
<proteinExistence type="predicted"/>
<comment type="caution">
    <text evidence="1">The sequence shown here is derived from an EMBL/GenBank/DDBJ whole genome shotgun (WGS) entry which is preliminary data.</text>
</comment>
<protein>
    <recommendedName>
        <fullName evidence="3">Right handed beta helix domain-containing protein</fullName>
    </recommendedName>
</protein>
<dbReference type="SUPFAM" id="SSF51126">
    <property type="entry name" value="Pectin lyase-like"/>
    <property type="match status" value="1"/>
</dbReference>
<reference evidence="1 2" key="1">
    <citation type="journal article" date="2022" name="bioRxiv">
        <title>Genomics of Preaxostyla Flagellates Illuminates Evolutionary Transitions and the Path Towards Mitochondrial Loss.</title>
        <authorList>
            <person name="Novak L.V.F."/>
            <person name="Treitli S.C."/>
            <person name="Pyrih J."/>
            <person name="Halakuc P."/>
            <person name="Pipaliya S.V."/>
            <person name="Vacek V."/>
            <person name="Brzon O."/>
            <person name="Soukal P."/>
            <person name="Eme L."/>
            <person name="Dacks J.B."/>
            <person name="Karnkowska A."/>
            <person name="Elias M."/>
            <person name="Hampl V."/>
        </authorList>
    </citation>
    <scope>NUCLEOTIDE SEQUENCE [LARGE SCALE GENOMIC DNA]</scope>
    <source>
        <strain evidence="1">NAU3</strain>
        <tissue evidence="1">Gut</tissue>
    </source>
</reference>
<evidence type="ECO:0000313" key="2">
    <source>
        <dbReference type="Proteomes" id="UP001281761"/>
    </source>
</evidence>
<evidence type="ECO:0000313" key="1">
    <source>
        <dbReference type="EMBL" id="KAK2952870.1"/>
    </source>
</evidence>
<organism evidence="1 2">
    <name type="scientific">Blattamonas nauphoetae</name>
    <dbReference type="NCBI Taxonomy" id="2049346"/>
    <lineage>
        <taxon>Eukaryota</taxon>
        <taxon>Metamonada</taxon>
        <taxon>Preaxostyla</taxon>
        <taxon>Oxymonadida</taxon>
        <taxon>Blattamonas</taxon>
    </lineage>
</organism>
<evidence type="ECO:0008006" key="3">
    <source>
        <dbReference type="Google" id="ProtNLM"/>
    </source>
</evidence>
<gene>
    <name evidence="1" type="ORF">BLNAU_12191</name>
</gene>
<dbReference type="InterPro" id="IPR011050">
    <property type="entry name" value="Pectin_lyase_fold/virulence"/>
</dbReference>
<accession>A0ABQ9XRI8</accession>
<sequence length="161" mass="17283">MAGAILGTLSSINSQGHLTVKDCSFVECSSDNLGGALNVWAFHSCMITDCLIKDCFSGGTGAIYLQQGGEETSSISLTRVAFVNNSLGQSEESAAHHCVPEDKTNFVDVALNYLYGELDRTLSISDCYTTCAANSIGMHVTTNFIKPEESCTRLFDDAFNK</sequence>